<keyword evidence="2" id="KW-0732">Signal</keyword>
<dbReference type="Proteomes" id="UP000640274">
    <property type="component" value="Unassembled WGS sequence"/>
</dbReference>
<gene>
    <name evidence="3" type="ORF">JFN88_24005</name>
</gene>
<feature type="compositionally biased region" description="Polar residues" evidence="1">
    <location>
        <begin position="27"/>
        <end position="38"/>
    </location>
</feature>
<comment type="caution">
    <text evidence="3">The sequence shown here is derived from an EMBL/GenBank/DDBJ whole genome shotgun (WGS) entry which is preliminary data.</text>
</comment>
<dbReference type="RefSeq" id="WP_199021878.1">
    <property type="nucleotide sequence ID" value="NZ_JAELUP010000117.1"/>
</dbReference>
<feature type="signal peptide" evidence="2">
    <location>
        <begin position="1"/>
        <end position="21"/>
    </location>
</feature>
<keyword evidence="4" id="KW-1185">Reference proteome</keyword>
<organism evidence="3 4">
    <name type="scientific">Paenibacillus roseus</name>
    <dbReference type="NCBI Taxonomy" id="2798579"/>
    <lineage>
        <taxon>Bacteria</taxon>
        <taxon>Bacillati</taxon>
        <taxon>Bacillota</taxon>
        <taxon>Bacilli</taxon>
        <taxon>Bacillales</taxon>
        <taxon>Paenibacillaceae</taxon>
        <taxon>Paenibacillus</taxon>
    </lineage>
</organism>
<dbReference type="Pfam" id="PF14172">
    <property type="entry name" value="DUF4309"/>
    <property type="match status" value="1"/>
</dbReference>
<name>A0A934MXK9_9BACL</name>
<evidence type="ECO:0000256" key="2">
    <source>
        <dbReference type="SAM" id="SignalP"/>
    </source>
</evidence>
<accession>A0A934MXK9</accession>
<evidence type="ECO:0000256" key="1">
    <source>
        <dbReference type="SAM" id="MobiDB-lite"/>
    </source>
</evidence>
<evidence type="ECO:0000313" key="3">
    <source>
        <dbReference type="EMBL" id="MBJ6364287.1"/>
    </source>
</evidence>
<feature type="region of interest" description="Disordered" evidence="1">
    <location>
        <begin position="27"/>
        <end position="56"/>
    </location>
</feature>
<dbReference type="AlphaFoldDB" id="A0A934MXK9"/>
<protein>
    <submittedName>
        <fullName evidence="3">DUF4309 domain-containing protein</fullName>
    </submittedName>
</protein>
<proteinExistence type="predicted"/>
<feature type="chain" id="PRO_5038536809" evidence="2">
    <location>
        <begin position="22"/>
        <end position="202"/>
    </location>
</feature>
<evidence type="ECO:0000313" key="4">
    <source>
        <dbReference type="Proteomes" id="UP000640274"/>
    </source>
</evidence>
<dbReference type="InterPro" id="IPR025453">
    <property type="entry name" value="DUF4309"/>
</dbReference>
<sequence>MEWKRWTASMIISTVLLSGCAANTPAETINHTNNGQQTDESEEKQVPTSEDGIEKKFPSSASEGLIEGIEFGIGDLTSDVIRDWGEPETMDYWEGGLYFSYPRLVLFTDARKDNDDQLIDGTIQQMGFRSGSELFGVKVGQTFEEIAAVLGDGYTMHSPGDNSHNVFYADTWSMEYEIGDYVLVFSGKAEKGATDAAYYMRK</sequence>
<reference evidence="3" key="1">
    <citation type="submission" date="2020-12" db="EMBL/GenBank/DDBJ databases">
        <authorList>
            <person name="Huq M.A."/>
        </authorList>
    </citation>
    <scope>NUCLEOTIDE SEQUENCE</scope>
    <source>
        <strain evidence="3">MAHUQ-46</strain>
    </source>
</reference>
<dbReference type="EMBL" id="JAELUP010000117">
    <property type="protein sequence ID" value="MBJ6364287.1"/>
    <property type="molecule type" value="Genomic_DNA"/>
</dbReference>
<dbReference type="PROSITE" id="PS51257">
    <property type="entry name" value="PROKAR_LIPOPROTEIN"/>
    <property type="match status" value="1"/>
</dbReference>